<evidence type="ECO:0000313" key="3">
    <source>
        <dbReference type="Proteomes" id="UP000242715"/>
    </source>
</evidence>
<dbReference type="PANTHER" id="PTHR46890:SF50">
    <property type="entry name" value="RNA-DIRECTED DNA POLYMERASE, EUKARYOTA, REVERSE TRANSCRIPTASE ZINC-BINDING DOMAIN PROTEIN-RELATED"/>
    <property type="match status" value="1"/>
</dbReference>
<reference evidence="3" key="1">
    <citation type="journal article" date="2017" name="Front. Plant Sci.">
        <title>Climate Clever Clovers: New Paradigm to Reduce the Environmental Footprint of Ruminants by Breeding Low Methanogenic Forages Utilizing Haplotype Variation.</title>
        <authorList>
            <person name="Kaur P."/>
            <person name="Appels R."/>
            <person name="Bayer P.E."/>
            <person name="Keeble-Gagnere G."/>
            <person name="Wang J."/>
            <person name="Hirakawa H."/>
            <person name="Shirasawa K."/>
            <person name="Vercoe P."/>
            <person name="Stefanova K."/>
            <person name="Durmic Z."/>
            <person name="Nichols P."/>
            <person name="Revell C."/>
            <person name="Isobe S.N."/>
            <person name="Edwards D."/>
            <person name="Erskine W."/>
        </authorList>
    </citation>
    <scope>NUCLEOTIDE SEQUENCE [LARGE SCALE GENOMIC DNA]</scope>
    <source>
        <strain evidence="3">cv. Daliak</strain>
    </source>
</reference>
<protein>
    <recommendedName>
        <fullName evidence="1">Reverse transcriptase domain-containing protein</fullName>
    </recommendedName>
</protein>
<organism evidence="2 3">
    <name type="scientific">Trifolium subterraneum</name>
    <name type="common">Subterranean clover</name>
    <dbReference type="NCBI Taxonomy" id="3900"/>
    <lineage>
        <taxon>Eukaryota</taxon>
        <taxon>Viridiplantae</taxon>
        <taxon>Streptophyta</taxon>
        <taxon>Embryophyta</taxon>
        <taxon>Tracheophyta</taxon>
        <taxon>Spermatophyta</taxon>
        <taxon>Magnoliopsida</taxon>
        <taxon>eudicotyledons</taxon>
        <taxon>Gunneridae</taxon>
        <taxon>Pentapetalae</taxon>
        <taxon>rosids</taxon>
        <taxon>fabids</taxon>
        <taxon>Fabales</taxon>
        <taxon>Fabaceae</taxon>
        <taxon>Papilionoideae</taxon>
        <taxon>50 kb inversion clade</taxon>
        <taxon>NPAAA clade</taxon>
        <taxon>Hologalegina</taxon>
        <taxon>IRL clade</taxon>
        <taxon>Trifolieae</taxon>
        <taxon>Trifolium</taxon>
    </lineage>
</organism>
<dbReference type="Proteomes" id="UP000242715">
    <property type="component" value="Unassembled WGS sequence"/>
</dbReference>
<name>A0A2Z6N1A4_TRISU</name>
<dbReference type="InterPro" id="IPR052343">
    <property type="entry name" value="Retrotransposon-Effector_Assoc"/>
</dbReference>
<dbReference type="PANTHER" id="PTHR46890">
    <property type="entry name" value="NON-LTR RETROLELEMENT REVERSE TRANSCRIPTASE-LIKE PROTEIN-RELATED"/>
    <property type="match status" value="1"/>
</dbReference>
<accession>A0A2Z6N1A4</accession>
<dbReference type="EMBL" id="DF973306">
    <property type="protein sequence ID" value="GAU25209.1"/>
    <property type="molecule type" value="Genomic_DNA"/>
</dbReference>
<gene>
    <name evidence="2" type="ORF">TSUD_151090</name>
</gene>
<dbReference type="Pfam" id="PF00078">
    <property type="entry name" value="RVT_1"/>
    <property type="match status" value="1"/>
</dbReference>
<dbReference type="InterPro" id="IPR000477">
    <property type="entry name" value="RT_dom"/>
</dbReference>
<feature type="domain" description="Reverse transcriptase" evidence="1">
    <location>
        <begin position="145"/>
        <end position="257"/>
    </location>
</feature>
<dbReference type="OrthoDB" id="1934719at2759"/>
<dbReference type="AlphaFoldDB" id="A0A2Z6N1A4"/>
<proteinExistence type="predicted"/>
<evidence type="ECO:0000313" key="2">
    <source>
        <dbReference type="EMBL" id="GAU25209.1"/>
    </source>
</evidence>
<evidence type="ECO:0000259" key="1">
    <source>
        <dbReference type="Pfam" id="PF00078"/>
    </source>
</evidence>
<keyword evidence="3" id="KW-1185">Reference proteome</keyword>
<sequence>MIRREGLNKDFWKQLHYKDSLLKQKSRSKWVQESDSNSRYFHETIKGRRRRNQLVALKDGDTWVQEVDDVKQFLKSYFQNNFIEEWSERPILDGIQFDSLAEDDLVVLMAPFSSEEVREVIWSCDGNKFPSSDGYNFNFLKACWDIIQILDGVLVVNELIDLAKRRKDKCLMFKVDFEHACDTISWKYLEYMMAHTGFPLGCLKWMRACIFQSSMSVLVNGSPTDEFTMGKGLRQGDPLSPFLFLIAAEGLTRLMQRVVDIGRFHRYKVSNDIKFHILQFAIGVMFEEIPVGANPRRKATWQPIVESMRKRLSGWKCRHLSIGGRVAPLIRKVARNDTIEEFVSDAVLQNNKATRCSSEHGLFEWLDSLLPSEEAEAESLAELLVEVQLTMGKNDRRKWIPGCRDCSRGYGQMMCHLRLRTFIMCCLIVDSLNNCGGKFPIGCKWTIWILKISAVISIGLAIW</sequence>